<accession>A0A933SF21</accession>
<name>A0A933SF21_UNCEI</name>
<dbReference type="Gene3D" id="3.90.1150.200">
    <property type="match status" value="1"/>
</dbReference>
<dbReference type="InterPro" id="IPR014922">
    <property type="entry name" value="YdhG-like"/>
</dbReference>
<evidence type="ECO:0000259" key="2">
    <source>
        <dbReference type="Pfam" id="PF08818"/>
    </source>
</evidence>
<feature type="compositionally biased region" description="Basic residues" evidence="1">
    <location>
        <begin position="152"/>
        <end position="194"/>
    </location>
</feature>
<dbReference type="Proteomes" id="UP000696931">
    <property type="component" value="Unassembled WGS sequence"/>
</dbReference>
<evidence type="ECO:0000313" key="4">
    <source>
        <dbReference type="Proteomes" id="UP000696931"/>
    </source>
</evidence>
<evidence type="ECO:0000313" key="3">
    <source>
        <dbReference type="EMBL" id="MBI5169208.1"/>
    </source>
</evidence>
<reference evidence="3" key="1">
    <citation type="submission" date="2020-07" db="EMBL/GenBank/DDBJ databases">
        <title>Huge and variable diversity of episymbiotic CPR bacteria and DPANN archaea in groundwater ecosystems.</title>
        <authorList>
            <person name="He C.Y."/>
            <person name="Keren R."/>
            <person name="Whittaker M."/>
            <person name="Farag I.F."/>
            <person name="Doudna J."/>
            <person name="Cate J.H.D."/>
            <person name="Banfield J.F."/>
        </authorList>
    </citation>
    <scope>NUCLEOTIDE SEQUENCE</scope>
    <source>
        <strain evidence="3">NC_groundwater_1813_Pr3_B-0.1um_71_17</strain>
    </source>
</reference>
<dbReference type="Pfam" id="PF08818">
    <property type="entry name" value="DUF1801"/>
    <property type="match status" value="1"/>
</dbReference>
<organism evidence="3 4">
    <name type="scientific">Eiseniibacteriota bacterium</name>
    <dbReference type="NCBI Taxonomy" id="2212470"/>
    <lineage>
        <taxon>Bacteria</taxon>
        <taxon>Candidatus Eiseniibacteriota</taxon>
    </lineage>
</organism>
<dbReference type="AlphaFoldDB" id="A0A933SF21"/>
<feature type="region of interest" description="Disordered" evidence="1">
    <location>
        <begin position="146"/>
        <end position="194"/>
    </location>
</feature>
<sequence length="194" mass="20816">MVSSKATSVAQYLKELPADRRAVLSAVRELVNAHLPKGFAEVMQYGMIAWIVPPARLPVTYNGQPYAVLALAAQKHNYALYSMGAYVQPGVREAFVKAYRDAGVKLDMGGSCIRFRTLEALLQPAVARLVASVTVEDAIAQHEARLGGNKKMPAKKKAAAAKKAPAKQKAVAKKKPAAKQKAAPAKKKPAARAR</sequence>
<protein>
    <submittedName>
        <fullName evidence="3">DUF1801 domain-containing protein</fullName>
    </submittedName>
</protein>
<feature type="domain" description="YdhG-like" evidence="2">
    <location>
        <begin position="20"/>
        <end position="131"/>
    </location>
</feature>
<proteinExistence type="predicted"/>
<comment type="caution">
    <text evidence="3">The sequence shown here is derived from an EMBL/GenBank/DDBJ whole genome shotgun (WGS) entry which is preliminary data.</text>
</comment>
<gene>
    <name evidence="3" type="ORF">HZA61_06945</name>
</gene>
<dbReference type="SUPFAM" id="SSF159888">
    <property type="entry name" value="YdhG-like"/>
    <property type="match status" value="1"/>
</dbReference>
<dbReference type="EMBL" id="JACRIW010000047">
    <property type="protein sequence ID" value="MBI5169208.1"/>
    <property type="molecule type" value="Genomic_DNA"/>
</dbReference>
<evidence type="ECO:0000256" key="1">
    <source>
        <dbReference type="SAM" id="MobiDB-lite"/>
    </source>
</evidence>